<dbReference type="OrthoDB" id="1687607at2759"/>
<feature type="transmembrane region" description="Helical" evidence="3">
    <location>
        <begin position="155"/>
        <end position="177"/>
    </location>
</feature>
<dbReference type="AlphaFoldDB" id="A0A5C7IPZ3"/>
<keyword evidence="3" id="KW-0812">Transmembrane</keyword>
<dbReference type="PANTHER" id="PTHR45651">
    <property type="entry name" value="CYCLIC NUCLEOTIDE-GATED ION CHANNEL 15-RELATED-RELATED"/>
    <property type="match status" value="1"/>
</dbReference>
<comment type="caution">
    <text evidence="4">The sequence shown here is derived from an EMBL/GenBank/DDBJ whole genome shotgun (WGS) entry which is preliminary data.</text>
</comment>
<evidence type="ECO:0000313" key="4">
    <source>
        <dbReference type="EMBL" id="TXG71149.1"/>
    </source>
</evidence>
<sequence>MGDLISSKEANKGWSYRVKTIFKPQGPTESWFTFVLWIISISIDPLLLYLPVINDDNKSLEFNIKLVGLLGVLLLLLQSCGFAVKQAYFLTSCSFVFQFLLVNAMIRADAAVFTIAVNSFLVLYSWRVYGVYGLLPYKVTSSYAKEEAKTSMIKLLLNLVLYLYGGYVFGGIWYLFAIRKKTECWKKACRNHNGCHLDAIFGFIVSSSNTKFLNDNCPKILETKYAESYELGMFKDAFEFGIVESKNFPRKLLHCFRWGIQNLSGIGQSLPASRHAAENIFVIFITAYGVVMFAYFLGNLQMYIKNATEASEKKRRKVKEIMGKQIEKWVPFEYLSEKLQNCIKENQQYQHIEIVDVKNLLENVSKDIQNNIKRELCSELLKKVGRFRRWSEASLIRLCDCLRPVVYTKGTSGIVRKGYWGGNLAGSLTTFVIQGVLWTKGCITAVPLNDGIFWEGEFVSCIQKDPLSAVWNTSDRTIQALTEVEGFELWECDLKDLYNEKAKVIQSRFREKMISKRNAQTSTEEQTLTAYAIWIAKVKQLWSRIKRIRISGRNAQTSTQEQTLTGYALLTAKVKQSWSRIKRIRISGRNVQTSTQEHTNRDHQLTAPEILV</sequence>
<keyword evidence="1" id="KW-0813">Transport</keyword>
<accession>A0A5C7IPZ3</accession>
<proteinExistence type="predicted"/>
<keyword evidence="3" id="KW-0472">Membrane</keyword>
<feature type="transmembrane region" description="Helical" evidence="3">
    <location>
        <begin position="31"/>
        <end position="50"/>
    </location>
</feature>
<organism evidence="4 5">
    <name type="scientific">Acer yangbiense</name>
    <dbReference type="NCBI Taxonomy" id="1000413"/>
    <lineage>
        <taxon>Eukaryota</taxon>
        <taxon>Viridiplantae</taxon>
        <taxon>Streptophyta</taxon>
        <taxon>Embryophyta</taxon>
        <taxon>Tracheophyta</taxon>
        <taxon>Spermatophyta</taxon>
        <taxon>Magnoliopsida</taxon>
        <taxon>eudicotyledons</taxon>
        <taxon>Gunneridae</taxon>
        <taxon>Pentapetalae</taxon>
        <taxon>rosids</taxon>
        <taxon>malvids</taxon>
        <taxon>Sapindales</taxon>
        <taxon>Sapindaceae</taxon>
        <taxon>Hippocastanoideae</taxon>
        <taxon>Acereae</taxon>
        <taxon>Acer</taxon>
    </lineage>
</organism>
<dbReference type="SUPFAM" id="SSF51206">
    <property type="entry name" value="cAMP-binding domain-like"/>
    <property type="match status" value="1"/>
</dbReference>
<dbReference type="InterPro" id="IPR014710">
    <property type="entry name" value="RmlC-like_jellyroll"/>
</dbReference>
<keyword evidence="3" id="KW-1133">Transmembrane helix</keyword>
<feature type="transmembrane region" description="Helical" evidence="3">
    <location>
        <begin position="113"/>
        <end position="135"/>
    </location>
</feature>
<dbReference type="InterPro" id="IPR018490">
    <property type="entry name" value="cNMP-bd_dom_sf"/>
</dbReference>
<dbReference type="Gene3D" id="2.60.120.10">
    <property type="entry name" value="Jelly Rolls"/>
    <property type="match status" value="1"/>
</dbReference>
<evidence type="ECO:0000256" key="2">
    <source>
        <dbReference type="ARBA" id="ARBA00023303"/>
    </source>
</evidence>
<feature type="transmembrane region" description="Helical" evidence="3">
    <location>
        <begin position="62"/>
        <end position="81"/>
    </location>
</feature>
<protein>
    <submittedName>
        <fullName evidence="4">Uncharacterized protein</fullName>
    </submittedName>
</protein>
<evidence type="ECO:0000256" key="3">
    <source>
        <dbReference type="SAM" id="Phobius"/>
    </source>
</evidence>
<evidence type="ECO:0000256" key="1">
    <source>
        <dbReference type="ARBA" id="ARBA00023286"/>
    </source>
</evidence>
<keyword evidence="2" id="KW-0407">Ion channel</keyword>
<feature type="transmembrane region" description="Helical" evidence="3">
    <location>
        <begin position="87"/>
        <end position="106"/>
    </location>
</feature>
<dbReference type="Proteomes" id="UP000323000">
    <property type="component" value="Chromosome 2"/>
</dbReference>
<dbReference type="EMBL" id="VAHF01000002">
    <property type="protein sequence ID" value="TXG71149.1"/>
    <property type="molecule type" value="Genomic_DNA"/>
</dbReference>
<feature type="transmembrane region" description="Helical" evidence="3">
    <location>
        <begin position="280"/>
        <end position="298"/>
    </location>
</feature>
<dbReference type="SUPFAM" id="SSF81324">
    <property type="entry name" value="Voltage-gated potassium channels"/>
    <property type="match status" value="1"/>
</dbReference>
<dbReference type="PANTHER" id="PTHR45651:SF5">
    <property type="entry name" value="CYCLIC NUCLEOTIDE-GATED ION CHANNEL 1"/>
    <property type="match status" value="1"/>
</dbReference>
<dbReference type="GO" id="GO:0016020">
    <property type="term" value="C:membrane"/>
    <property type="evidence" value="ECO:0007669"/>
    <property type="project" value="UniProtKB-SubCell"/>
</dbReference>
<name>A0A5C7IPZ3_9ROSI</name>
<dbReference type="GO" id="GO:0034220">
    <property type="term" value="P:monoatomic ion transmembrane transport"/>
    <property type="evidence" value="ECO:0007669"/>
    <property type="project" value="UniProtKB-KW"/>
</dbReference>
<keyword evidence="1" id="KW-0406">Ion transport</keyword>
<reference evidence="5" key="1">
    <citation type="journal article" date="2019" name="Gigascience">
        <title>De novo genome assembly of the endangered Acer yangbiense, a plant species with extremely small populations endemic to Yunnan Province, China.</title>
        <authorList>
            <person name="Yang J."/>
            <person name="Wariss H.M."/>
            <person name="Tao L."/>
            <person name="Zhang R."/>
            <person name="Yun Q."/>
            <person name="Hollingsworth P."/>
            <person name="Dao Z."/>
            <person name="Luo G."/>
            <person name="Guo H."/>
            <person name="Ma Y."/>
            <person name="Sun W."/>
        </authorList>
    </citation>
    <scope>NUCLEOTIDE SEQUENCE [LARGE SCALE GENOMIC DNA]</scope>
    <source>
        <strain evidence="5">cv. Malutang</strain>
    </source>
</reference>
<keyword evidence="5" id="KW-1185">Reference proteome</keyword>
<gene>
    <name evidence="4" type="ORF">EZV62_006084</name>
</gene>
<keyword evidence="1" id="KW-1071">Ligand-gated ion channel</keyword>
<dbReference type="GO" id="GO:0030552">
    <property type="term" value="F:cAMP binding"/>
    <property type="evidence" value="ECO:0007669"/>
    <property type="project" value="UniProtKB-KW"/>
</dbReference>
<evidence type="ECO:0000313" key="5">
    <source>
        <dbReference type="Proteomes" id="UP000323000"/>
    </source>
</evidence>